<feature type="compositionally biased region" description="Basic and acidic residues" evidence="6">
    <location>
        <begin position="1760"/>
        <end position="1770"/>
    </location>
</feature>
<evidence type="ECO:0000259" key="7">
    <source>
        <dbReference type="PROSITE" id="PS51307"/>
    </source>
</evidence>
<keyword evidence="3" id="KW-0963">Cytoplasm</keyword>
<dbReference type="PANTHER" id="PTHR15012:SF32">
    <property type="entry name" value="PROTEIN SHROOM"/>
    <property type="match status" value="1"/>
</dbReference>
<feature type="compositionally biased region" description="Basic and acidic residues" evidence="6">
    <location>
        <begin position="1139"/>
        <end position="1154"/>
    </location>
</feature>
<feature type="compositionally biased region" description="Polar residues" evidence="6">
    <location>
        <begin position="1036"/>
        <end position="1048"/>
    </location>
</feature>
<feature type="compositionally biased region" description="Polar residues" evidence="6">
    <location>
        <begin position="1868"/>
        <end position="1877"/>
    </location>
</feature>
<feature type="domain" description="ASD2" evidence="7">
    <location>
        <begin position="2091"/>
        <end position="2373"/>
    </location>
</feature>
<evidence type="ECO:0000313" key="8">
    <source>
        <dbReference type="EMBL" id="CAF0737870.1"/>
    </source>
</evidence>
<dbReference type="PANTHER" id="PTHR15012">
    <property type="entry name" value="APICAL PROTEIN/SHROOM-RELATED"/>
    <property type="match status" value="1"/>
</dbReference>
<feature type="region of interest" description="Disordered" evidence="6">
    <location>
        <begin position="2146"/>
        <end position="2169"/>
    </location>
</feature>
<dbReference type="GO" id="GO:0016324">
    <property type="term" value="C:apical plasma membrane"/>
    <property type="evidence" value="ECO:0007669"/>
    <property type="project" value="TreeGrafter"/>
</dbReference>
<feature type="region of interest" description="Disordered" evidence="6">
    <location>
        <begin position="1139"/>
        <end position="1163"/>
    </location>
</feature>
<feature type="compositionally biased region" description="Polar residues" evidence="6">
    <location>
        <begin position="1218"/>
        <end position="1227"/>
    </location>
</feature>
<gene>
    <name evidence="8" type="ORF">GPM918_LOCUS86</name>
    <name evidence="9" type="ORF">SRO942_LOCUS87</name>
</gene>
<proteinExistence type="inferred from homology"/>
<feature type="region of interest" description="Disordered" evidence="6">
    <location>
        <begin position="1820"/>
        <end position="1877"/>
    </location>
</feature>
<feature type="region of interest" description="Disordered" evidence="6">
    <location>
        <begin position="1207"/>
        <end position="1230"/>
    </location>
</feature>
<evidence type="ECO:0000256" key="6">
    <source>
        <dbReference type="SAM" id="MobiDB-lite"/>
    </source>
</evidence>
<feature type="compositionally biased region" description="Polar residues" evidence="6">
    <location>
        <begin position="317"/>
        <end position="333"/>
    </location>
</feature>
<feature type="region of interest" description="Disordered" evidence="6">
    <location>
        <begin position="245"/>
        <end position="273"/>
    </location>
</feature>
<feature type="compositionally biased region" description="Basic and acidic residues" evidence="6">
    <location>
        <begin position="645"/>
        <end position="655"/>
    </location>
</feature>
<feature type="region of interest" description="Disordered" evidence="6">
    <location>
        <begin position="1064"/>
        <end position="1111"/>
    </location>
</feature>
<feature type="region of interest" description="Disordered" evidence="6">
    <location>
        <begin position="1900"/>
        <end position="1934"/>
    </location>
</feature>
<feature type="region of interest" description="Disordered" evidence="6">
    <location>
        <begin position="1348"/>
        <end position="1386"/>
    </location>
</feature>
<evidence type="ECO:0000256" key="5">
    <source>
        <dbReference type="SAM" id="Coils"/>
    </source>
</evidence>
<evidence type="ECO:0000256" key="1">
    <source>
        <dbReference type="ARBA" id="ARBA00004245"/>
    </source>
</evidence>
<dbReference type="EMBL" id="CAJNOQ010000006">
    <property type="protein sequence ID" value="CAF0737870.1"/>
    <property type="molecule type" value="Genomic_DNA"/>
</dbReference>
<evidence type="ECO:0000256" key="4">
    <source>
        <dbReference type="ARBA" id="ARBA00023212"/>
    </source>
</evidence>
<dbReference type="Proteomes" id="UP000663829">
    <property type="component" value="Unassembled WGS sequence"/>
</dbReference>
<feature type="compositionally biased region" description="Polar residues" evidence="6">
    <location>
        <begin position="1925"/>
        <end position="1934"/>
    </location>
</feature>
<dbReference type="InterPro" id="IPR014799">
    <property type="entry name" value="ASD2_dom"/>
</dbReference>
<evidence type="ECO:0000256" key="2">
    <source>
        <dbReference type="ARBA" id="ARBA00006469"/>
    </source>
</evidence>
<feature type="region of interest" description="Disordered" evidence="6">
    <location>
        <begin position="1735"/>
        <end position="1770"/>
    </location>
</feature>
<protein>
    <recommendedName>
        <fullName evidence="7">ASD2 domain-containing protein</fullName>
    </recommendedName>
</protein>
<feature type="compositionally biased region" description="Polar residues" evidence="6">
    <location>
        <begin position="343"/>
        <end position="365"/>
    </location>
</feature>
<dbReference type="Proteomes" id="UP000681722">
    <property type="component" value="Unassembled WGS sequence"/>
</dbReference>
<dbReference type="OrthoDB" id="10063560at2759"/>
<dbReference type="EMBL" id="CAJOBC010000006">
    <property type="protein sequence ID" value="CAF3515901.1"/>
    <property type="molecule type" value="Genomic_DNA"/>
</dbReference>
<evidence type="ECO:0000313" key="9">
    <source>
        <dbReference type="EMBL" id="CAF3515901.1"/>
    </source>
</evidence>
<feature type="region of interest" description="Disordered" evidence="6">
    <location>
        <begin position="811"/>
        <end position="834"/>
    </location>
</feature>
<comment type="caution">
    <text evidence="8">The sequence shown here is derived from an EMBL/GenBank/DDBJ whole genome shotgun (WGS) entry which is preliminary data.</text>
</comment>
<dbReference type="Gene3D" id="6.10.250.3120">
    <property type="match status" value="1"/>
</dbReference>
<feature type="region of interest" description="Disordered" evidence="6">
    <location>
        <begin position="314"/>
        <end position="379"/>
    </location>
</feature>
<name>A0A813NRZ5_9BILA</name>
<organism evidence="8 10">
    <name type="scientific">Didymodactylos carnosus</name>
    <dbReference type="NCBI Taxonomy" id="1234261"/>
    <lineage>
        <taxon>Eukaryota</taxon>
        <taxon>Metazoa</taxon>
        <taxon>Spiralia</taxon>
        <taxon>Gnathifera</taxon>
        <taxon>Rotifera</taxon>
        <taxon>Eurotatoria</taxon>
        <taxon>Bdelloidea</taxon>
        <taxon>Philodinida</taxon>
        <taxon>Philodinidae</taxon>
        <taxon>Didymodactylos</taxon>
    </lineage>
</organism>
<dbReference type="GO" id="GO:0030864">
    <property type="term" value="C:cortical actin cytoskeleton"/>
    <property type="evidence" value="ECO:0007669"/>
    <property type="project" value="TreeGrafter"/>
</dbReference>
<keyword evidence="5" id="KW-0175">Coiled coil</keyword>
<evidence type="ECO:0000256" key="3">
    <source>
        <dbReference type="ARBA" id="ARBA00022490"/>
    </source>
</evidence>
<feature type="compositionally biased region" description="Polar residues" evidence="6">
    <location>
        <begin position="1900"/>
        <end position="1909"/>
    </location>
</feature>
<feature type="compositionally biased region" description="Low complexity" evidence="6">
    <location>
        <begin position="1748"/>
        <end position="1758"/>
    </location>
</feature>
<feature type="coiled-coil region" evidence="5">
    <location>
        <begin position="2196"/>
        <end position="2223"/>
    </location>
</feature>
<dbReference type="PROSITE" id="PS51307">
    <property type="entry name" value="ASD2"/>
    <property type="match status" value="1"/>
</dbReference>
<comment type="similarity">
    <text evidence="2">Belongs to the shroom family.</text>
</comment>
<feature type="region of interest" description="Disordered" evidence="6">
    <location>
        <begin position="642"/>
        <end position="666"/>
    </location>
</feature>
<feature type="compositionally biased region" description="Low complexity" evidence="6">
    <location>
        <begin position="1082"/>
        <end position="1111"/>
    </location>
</feature>
<dbReference type="GO" id="GO:0007015">
    <property type="term" value="P:actin filament organization"/>
    <property type="evidence" value="ECO:0007669"/>
    <property type="project" value="TreeGrafter"/>
</dbReference>
<feature type="region of interest" description="Disordered" evidence="6">
    <location>
        <begin position="1020"/>
        <end position="1048"/>
    </location>
</feature>
<sequence>MRFNKSITTDQKQKQENIFKNYNFDILNDSINNNKKILIDACETTSKIIDEKLHELKQQSGLLCRVFRRESGNKKNHVDQQSVPSYEYQTSPYIEMMSNLDTKPSKLSSNEYIYTEKLKILNSEKESLEEKCSSWNNNESSSKISLPSTENSKRCKSKLLMTVNNRDHEYYKQQEIRSTRAQSLYEETYGHSPSINTNKKNNYLVMSNSKDCKLLMKTLDKINIPHQLPSSSPIDTLRSSYSTIKPQTSSLDNSDFLNDSPDRSSSSFVTNTNDLHNTAKNLTARRLLSTTSNSNCAQRRYIDLPTRLVKSTHSRRLISQEQQSDLNINQRNLSDYHKKRSRSYYNKNDSNGNNEQFIKSDQQQNKKGHEQKSSSSLNQYTNRIMSTPKLLSPPSNHHYQHNHIINSSSMLSQISLPLSDLIVEKKNCFVEGLDTTHQTESTHCKDLIDTSKNRIITSSNQRKQLTDDESKCRKKPVHFYGHLTTEIQPLFYPLCSKILENKNSYRKIIEKPSIQMVKDDFVDVNIGQYKINYDKDKKIYKNEKISSDNIVARSPQPSSLNNIEKMNNFFVPSSSSSSSSSSSILKQKEKDNIILTGGVVENEITSAAVPTPLPTTMTTNNNSFFSSPFFPILNSTILSPTKQLQQKEKESDEQNRNNGVNDINQKRFLSDNNYDFNFRLKSKHQPLFNQQQHSISSANNYREQPDDQIKSSSIYIKQQQPAAINLNINMSSNNLLLKNNKSASLTVINVADKSSQQKTLTQSSRSKRLLGLLRFASTTVSKRTSNGDAIITTDSHTGDNKKDSVDILSSKKKNESDMTHNIQQRQQQNKNNKDSKFHLKRTSSAQICAQRFKTKGISKRLSADETIVNPIKIGNTVATQNGNSISLTIGSNEINDMKTKLVLSQTASQITANDKCHHTIGNEVPMSSRNGPGAANDLFKYINNGSSSGLLFRPVETLKKYENGNDTMKVDPKTDYVLYNNRNNNTVQQSFFLSSSTAALLPNTINKDIETIRNDAYNKHSSNLTTSLSPSLLSSDNMNKVNQDESNGINTLTTYSHYYLHPNTHSHQQHLSNNKKTKENTNNHTISNDSINSMSTTSNSSSSTNSTSVNHSNGFSTSPIIIKQHNTNDFVHTIVQGTEIKKNEEQEQEKKKEADEDGESMSVTPIKKSVLTLNNTLINLNATNSRQKSVVNAALIDWKIKSSLLNGQQQQQQQQQQHDTNNESSIKSPIIMSNNSLLNENNEKEKKEMNIEPGIVLSDIVQAFWHPPVVGNDESQKNELNEQCLSENSGYCKDDLISTTSFPNPNPTTSALFQPIIISSSASVNNVNSVWSSTSNLDGSHNDWTDQSNHYSDLSRTNDSGFDSTEQPYININNNNNNNQDDFRNNNKIRTKSIDNHQDGDGHPCLTPQTKETSLSIATLYEKNRVNGNAQSFNKDYKKTNSFGNGFIINKPFSSKSNSPSLEGINNNTDEEQQYKERLREKSRSIKQTFLNNHNLLTFRQPSPSNKMNMFSNYYFHNNDDQTTYDNLPEYQRTNDGYCLVRSLSKDALNDTTKSYSYRQAYDGYDNPTSYSQLLSSPSATRTIPINHYSTSFSPNAHLTITEYPSSSPITFDIDHYPSKQEQSSIYVQRPKSATTTVYRQPVIVTSSTTLHTDNNNEKKQLSPVKFHQKDDYFSSSRTTTMKHSISMPTNKMMYTLVNNENHENQTPSMSTSSNSASLAFVSPANSTIVYYTKTTKPSSPLPPPPSITTKTTKSTSSNDSHHQTIERVPSDFQLKRQFFENRIYAEYNTAATTPTTNLNINNNNCNSVLSLSNSVSPVSSSLSSSSSLSNKNSSPTSTNANGTTRNLSVRIGPMHDNNNNNNNNNNTLVNGNGQYYNKKNLDYQSLYDTSKQQLNQRNVTRRSWNDLPSQQQSSRSLTSSARQFDNNKNKTTGVFNNEDEALNTMNSNDDALSHVIASAPPPVSRKPTRISKPMNNNNNNNTDLLTNSMTSDTKSSLQQNDEQNFDSLKSTTRLLSVSKTYSLAKPGLFSATPFNSSLMGSKSNENYRKSMNTLSKSTTIINNDASNSTKSNNIMGHQRVENQIPLSSSSSSLSSSIVRTPPKRYKSREEYEFETNLKAYASRHPNNKQLYELALSPTDHRLSTDYTRSLFPAPDRSRRTKSRANAGERLDTTDISSLPDYLQRTVFSDSVDPSDIQAEELILSLQRRLQTLKENQLEITNETEQNTLLGNKLISIVEKLAEPSEVDKIKMHINEIDTITNLLLRLSSRLAKVENDIQCLSENTDERTKNCLIERRDKVQLKYDEAKTLKDGIDRRSRLVCDIIRKYLNDELYADYDYYIKMKSTLHMDLKDIEEQTQLIEKQIQLINLSLTCKTSPMSSMTLSSSLVFDGVNNSLNSSSLSSTSSSTTSNNLSTYFKSISTPA</sequence>
<feature type="compositionally biased region" description="Low complexity" evidence="6">
    <location>
        <begin position="1370"/>
        <end position="1380"/>
    </location>
</feature>
<feature type="compositionally biased region" description="Low complexity" evidence="6">
    <location>
        <begin position="1021"/>
        <end position="1035"/>
    </location>
</feature>
<feature type="compositionally biased region" description="Low complexity" evidence="6">
    <location>
        <begin position="249"/>
        <end position="259"/>
    </location>
</feature>
<feature type="compositionally biased region" description="Polar residues" evidence="6">
    <location>
        <begin position="687"/>
        <end position="702"/>
    </location>
</feature>
<keyword evidence="4" id="KW-0206">Cytoskeleton</keyword>
<feature type="compositionally biased region" description="Low complexity" evidence="6">
    <location>
        <begin position="1208"/>
        <end position="1217"/>
    </location>
</feature>
<feature type="compositionally biased region" description="Low complexity" evidence="6">
    <location>
        <begin position="1910"/>
        <end position="1924"/>
    </location>
</feature>
<feature type="region of interest" description="Disordered" evidence="6">
    <location>
        <begin position="687"/>
        <end position="706"/>
    </location>
</feature>
<dbReference type="GO" id="GO:0043296">
    <property type="term" value="C:apical junction complex"/>
    <property type="evidence" value="ECO:0007669"/>
    <property type="project" value="TreeGrafter"/>
</dbReference>
<feature type="region of interest" description="Disordered" evidence="6">
    <location>
        <begin position="1958"/>
        <end position="2003"/>
    </location>
</feature>
<dbReference type="GO" id="GO:0051015">
    <property type="term" value="F:actin filament binding"/>
    <property type="evidence" value="ECO:0007669"/>
    <property type="project" value="InterPro"/>
</dbReference>
<feature type="compositionally biased region" description="Low complexity" evidence="6">
    <location>
        <begin position="1858"/>
        <end position="1867"/>
    </location>
</feature>
<feature type="compositionally biased region" description="Polar residues" evidence="6">
    <location>
        <begin position="1348"/>
        <end position="1368"/>
    </location>
</feature>
<evidence type="ECO:0000313" key="10">
    <source>
        <dbReference type="Proteomes" id="UP000663829"/>
    </source>
</evidence>
<reference evidence="8" key="1">
    <citation type="submission" date="2021-02" db="EMBL/GenBank/DDBJ databases">
        <authorList>
            <person name="Nowell W R."/>
        </authorList>
    </citation>
    <scope>NUCLEOTIDE SEQUENCE</scope>
</reference>
<keyword evidence="10" id="KW-1185">Reference proteome</keyword>
<feature type="compositionally biased region" description="Low complexity" evidence="6">
    <location>
        <begin position="821"/>
        <end position="830"/>
    </location>
</feature>
<feature type="compositionally biased region" description="Low complexity" evidence="6">
    <location>
        <begin position="1820"/>
        <end position="1842"/>
    </location>
</feature>
<dbReference type="InterPro" id="IPR027685">
    <property type="entry name" value="Shroom_fam"/>
</dbReference>
<accession>A0A813NRZ5</accession>
<feature type="compositionally biased region" description="Polar residues" evidence="6">
    <location>
        <begin position="1983"/>
        <end position="2003"/>
    </location>
</feature>
<feature type="compositionally biased region" description="Polar residues" evidence="6">
    <location>
        <begin position="263"/>
        <end position="273"/>
    </location>
</feature>
<dbReference type="GO" id="GO:0005912">
    <property type="term" value="C:adherens junction"/>
    <property type="evidence" value="ECO:0007669"/>
    <property type="project" value="TreeGrafter"/>
</dbReference>
<comment type="subcellular location">
    <subcellularLocation>
        <location evidence="1">Cytoplasm</location>
        <location evidence="1">Cytoskeleton</location>
    </subcellularLocation>
</comment>
<dbReference type="Pfam" id="PF08687">
    <property type="entry name" value="ASD2"/>
    <property type="match status" value="1"/>
</dbReference>